<dbReference type="PROSITE" id="PS00531">
    <property type="entry name" value="RNASE_T2_2"/>
    <property type="match status" value="1"/>
</dbReference>
<dbReference type="Proteomes" id="UP000298805">
    <property type="component" value="Chromosome"/>
</dbReference>
<reference evidence="4" key="3">
    <citation type="submission" date="2019-06" db="EMBL/GenBank/DDBJ databases">
        <title>A comparative analysis of the Nautiliaceae.</title>
        <authorList>
            <person name="Grosche A."/>
            <person name="Smedile F."/>
            <person name="Vetriani C."/>
        </authorList>
    </citation>
    <scope>NUCLEOTIDE SEQUENCE</scope>
    <source>
        <strain evidence="4">TB6</strain>
    </source>
</reference>
<dbReference type="RefSeq" id="WP_123351575.1">
    <property type="nucleotide sequence ID" value="NZ_CP027432.2"/>
</dbReference>
<evidence type="ECO:0000256" key="1">
    <source>
        <dbReference type="ARBA" id="ARBA00007469"/>
    </source>
</evidence>
<dbReference type="EMBL" id="CP027432">
    <property type="protein sequence ID" value="QCI28611.1"/>
    <property type="molecule type" value="Genomic_DNA"/>
</dbReference>
<dbReference type="GO" id="GO:0003723">
    <property type="term" value="F:RNA binding"/>
    <property type="evidence" value="ECO:0007669"/>
    <property type="project" value="InterPro"/>
</dbReference>
<dbReference type="AlphaFoldDB" id="A0AAJ4RDR6"/>
<proteinExistence type="inferred from homology"/>
<keyword evidence="7" id="KW-1185">Reference proteome</keyword>
<dbReference type="InterPro" id="IPR001568">
    <property type="entry name" value="RNase_T2-like"/>
</dbReference>
<evidence type="ECO:0000256" key="2">
    <source>
        <dbReference type="RuleBase" id="RU004328"/>
    </source>
</evidence>
<dbReference type="PANTHER" id="PTHR11240:SF22">
    <property type="entry name" value="RIBONUCLEASE T2"/>
    <property type="match status" value="1"/>
</dbReference>
<keyword evidence="3" id="KW-0732">Signal</keyword>
<name>A0AAJ4RDR6_9BACT</name>
<organism evidence="5 6">
    <name type="scientific">Caminibacter pacificus</name>
    <dbReference type="NCBI Taxonomy" id="1424653"/>
    <lineage>
        <taxon>Bacteria</taxon>
        <taxon>Pseudomonadati</taxon>
        <taxon>Campylobacterota</taxon>
        <taxon>Epsilonproteobacteria</taxon>
        <taxon>Nautiliales</taxon>
        <taxon>Nautiliaceae</taxon>
        <taxon>Caminibacter</taxon>
    </lineage>
</organism>
<feature type="chain" id="PRO_5042460490" evidence="3">
    <location>
        <begin position="18"/>
        <end position="215"/>
    </location>
</feature>
<dbReference type="SUPFAM" id="SSF55895">
    <property type="entry name" value="Ribonuclease Rh-like"/>
    <property type="match status" value="1"/>
</dbReference>
<comment type="similarity">
    <text evidence="1 2">Belongs to the RNase T2 family.</text>
</comment>
<protein>
    <submittedName>
        <fullName evidence="4 5">Ribonuclease T</fullName>
    </submittedName>
</protein>
<dbReference type="Proteomes" id="UP000272781">
    <property type="component" value="Unassembled WGS sequence"/>
</dbReference>
<dbReference type="InterPro" id="IPR036430">
    <property type="entry name" value="RNase_T2-like_sf"/>
</dbReference>
<reference evidence="5 6" key="2">
    <citation type="submission" date="2018-11" db="EMBL/GenBank/DDBJ databases">
        <title>Genomic Encyclopedia of Type Strains, Phase IV (KMG-IV): sequencing the most valuable type-strain genomes for metagenomic binning, comparative biology and taxonomic classification.</title>
        <authorList>
            <person name="Goeker M."/>
        </authorList>
    </citation>
    <scope>NUCLEOTIDE SEQUENCE [LARGE SCALE GENOMIC DNA]</scope>
    <source>
        <strain evidence="5 6">DSM 27783</strain>
    </source>
</reference>
<dbReference type="PROSITE" id="PS00530">
    <property type="entry name" value="RNASE_T2_1"/>
    <property type="match status" value="1"/>
</dbReference>
<dbReference type="GO" id="GO:0033897">
    <property type="term" value="F:ribonuclease T2 activity"/>
    <property type="evidence" value="ECO:0007669"/>
    <property type="project" value="InterPro"/>
</dbReference>
<dbReference type="InterPro" id="IPR018188">
    <property type="entry name" value="RNase_T2_His_AS_1"/>
</dbReference>
<dbReference type="Gene3D" id="3.90.730.10">
    <property type="entry name" value="Ribonuclease T2-like"/>
    <property type="match status" value="1"/>
</dbReference>
<dbReference type="GO" id="GO:0006401">
    <property type="term" value="P:RNA catabolic process"/>
    <property type="evidence" value="ECO:0007669"/>
    <property type="project" value="UniProtKB-ARBA"/>
</dbReference>
<evidence type="ECO:0000313" key="5">
    <source>
        <dbReference type="EMBL" id="ROR40660.1"/>
    </source>
</evidence>
<evidence type="ECO:0000313" key="4">
    <source>
        <dbReference type="EMBL" id="QCI28611.1"/>
    </source>
</evidence>
<gene>
    <name evidence="4" type="ORF">C6V80_06425</name>
    <name evidence="5" type="ORF">EDC58_0139</name>
</gene>
<reference evidence="7" key="1">
    <citation type="submission" date="2018-03" db="EMBL/GenBank/DDBJ databases">
        <title>A comparative analysis of the Nautiliaceae.</title>
        <authorList>
            <person name="Grosche A."/>
            <person name="Smedile F."/>
            <person name="Vetriani C."/>
        </authorList>
    </citation>
    <scope>NUCLEOTIDE SEQUENCE [LARGE SCALE GENOMIC DNA]</scope>
    <source>
        <strain evidence="7">TB6</strain>
    </source>
</reference>
<dbReference type="Pfam" id="PF00445">
    <property type="entry name" value="Ribonuclease_T2"/>
    <property type="match status" value="1"/>
</dbReference>
<evidence type="ECO:0000256" key="3">
    <source>
        <dbReference type="SAM" id="SignalP"/>
    </source>
</evidence>
<dbReference type="PANTHER" id="PTHR11240">
    <property type="entry name" value="RIBONUCLEASE T2"/>
    <property type="match status" value="1"/>
</dbReference>
<sequence length="215" mass="24998">MKKLLALTLLFSSLLFAVSKENILALTWLNSFCKVENKKVCRMRRPGDYSLTHFTLHGLWPKNRNYCHIGYKFKLSPLMWKVLEKFMPGAKDGFARYEWKKHGTCFGTDAQTYFLTAVKLTQQFNETQFLDFVRMHMGQWVSLQRIRFVFGGAFGEKNKRKFQLICKRKKGQIYITEIRINLKGDPTKLGLQELIDNAKPMVGVRQCQGGVFALP</sequence>
<dbReference type="InterPro" id="IPR033130">
    <property type="entry name" value="RNase_T2_His_AS_2"/>
</dbReference>
<evidence type="ECO:0000313" key="7">
    <source>
        <dbReference type="Proteomes" id="UP000298805"/>
    </source>
</evidence>
<dbReference type="EMBL" id="RJVK01000001">
    <property type="protein sequence ID" value="ROR40660.1"/>
    <property type="molecule type" value="Genomic_DNA"/>
</dbReference>
<feature type="signal peptide" evidence="3">
    <location>
        <begin position="1"/>
        <end position="17"/>
    </location>
</feature>
<evidence type="ECO:0000313" key="6">
    <source>
        <dbReference type="Proteomes" id="UP000272781"/>
    </source>
</evidence>
<accession>A0AAJ4RDR6</accession>